<protein>
    <submittedName>
        <fullName evidence="2">Uncharacterized conserved protein, contains GH25 family domain</fullName>
    </submittedName>
</protein>
<reference evidence="2 3" key="1">
    <citation type="submission" date="2016-10" db="EMBL/GenBank/DDBJ databases">
        <authorList>
            <person name="de Groot N.N."/>
        </authorList>
    </citation>
    <scope>NUCLEOTIDE SEQUENCE [LARGE SCALE GENOMIC DNA]</scope>
    <source>
        <strain evidence="2 3">DSM 19938</strain>
    </source>
</reference>
<dbReference type="InterPro" id="IPR019613">
    <property type="entry name" value="DUF4198"/>
</dbReference>
<feature type="signal peptide" evidence="1">
    <location>
        <begin position="1"/>
        <end position="21"/>
    </location>
</feature>
<dbReference type="Proteomes" id="UP000199532">
    <property type="component" value="Unassembled WGS sequence"/>
</dbReference>
<gene>
    <name evidence="2" type="ORF">SAMN04487995_2423</name>
</gene>
<dbReference type="AlphaFoldDB" id="A0A1H6TU44"/>
<sequence>MKRNILLIVIAFFLHTSQLSAHALWIETSTVGRAGQKQAIKIVYSEPNDKPEKIADWYSDVPEFALWLTGPDKQKVKLPTTAAADHFTSEFTPEKDGVYTLTVSHTAEELGGKTKYQFNASAIVSVGKSLAGNDPALNTNDISLYSDVSKTIKVNKPFQLIGFFKEKPSDKLSVAVHSPSGWNKEISTNAQGVAEFTPIWEGKYSIEASKSEKEEGEHNGKNYTSVWRCATLLIDVK</sequence>
<keyword evidence="1" id="KW-0732">Signal</keyword>
<dbReference type="RefSeq" id="WP_090335390.1">
    <property type="nucleotide sequence ID" value="NZ_FNXY01000003.1"/>
</dbReference>
<keyword evidence="3" id="KW-1185">Reference proteome</keyword>
<organism evidence="2 3">
    <name type="scientific">Dyadobacter koreensis</name>
    <dbReference type="NCBI Taxonomy" id="408657"/>
    <lineage>
        <taxon>Bacteria</taxon>
        <taxon>Pseudomonadati</taxon>
        <taxon>Bacteroidota</taxon>
        <taxon>Cytophagia</taxon>
        <taxon>Cytophagales</taxon>
        <taxon>Spirosomataceae</taxon>
        <taxon>Dyadobacter</taxon>
    </lineage>
</organism>
<dbReference type="Pfam" id="PF10670">
    <property type="entry name" value="DUF4198"/>
    <property type="match status" value="1"/>
</dbReference>
<proteinExistence type="predicted"/>
<name>A0A1H6TU44_9BACT</name>
<dbReference type="EMBL" id="FNXY01000003">
    <property type="protein sequence ID" value="SEI83579.1"/>
    <property type="molecule type" value="Genomic_DNA"/>
</dbReference>
<dbReference type="OrthoDB" id="1148550at2"/>
<evidence type="ECO:0000313" key="3">
    <source>
        <dbReference type="Proteomes" id="UP000199532"/>
    </source>
</evidence>
<evidence type="ECO:0000256" key="1">
    <source>
        <dbReference type="SAM" id="SignalP"/>
    </source>
</evidence>
<accession>A0A1H6TU44</accession>
<dbReference type="STRING" id="408657.SAMN04487995_2423"/>
<feature type="chain" id="PRO_5011771589" evidence="1">
    <location>
        <begin position="22"/>
        <end position="237"/>
    </location>
</feature>
<evidence type="ECO:0000313" key="2">
    <source>
        <dbReference type="EMBL" id="SEI83579.1"/>
    </source>
</evidence>